<comment type="caution">
    <text evidence="2">The sequence shown here is derived from an EMBL/GenBank/DDBJ whole genome shotgun (WGS) entry which is preliminary data.</text>
</comment>
<feature type="region of interest" description="Disordered" evidence="1">
    <location>
        <begin position="125"/>
        <end position="146"/>
    </location>
</feature>
<evidence type="ECO:0000256" key="1">
    <source>
        <dbReference type="SAM" id="MobiDB-lite"/>
    </source>
</evidence>
<accession>A0A699ZZ26</accession>
<evidence type="ECO:0000313" key="2">
    <source>
        <dbReference type="EMBL" id="GFH26540.1"/>
    </source>
</evidence>
<dbReference type="EMBL" id="BLLF01003160">
    <property type="protein sequence ID" value="GFH26540.1"/>
    <property type="molecule type" value="Genomic_DNA"/>
</dbReference>
<evidence type="ECO:0000313" key="3">
    <source>
        <dbReference type="Proteomes" id="UP000485058"/>
    </source>
</evidence>
<feature type="compositionally biased region" description="Basic residues" evidence="1">
    <location>
        <begin position="126"/>
        <end position="135"/>
    </location>
</feature>
<sequence length="199" mass="21884">MLLLFSVQGAPNLGGCTEHRSSQFTYTFSLYTWMTKNVNGFEYLRLCEGRDRYLGSELYLTPGPVSFSRPHRTLSDPGSCLVLPPSQAPWSQLRYKQSHSALTTIMGSTLRCEIANDTLFRGLRAPPRRRGRGGLRPRAPERGGDQKCRLQLATPPIEPPRGTPYHCVALELLAPTVTGSLPGTRTVTFCAMGLSSAAL</sequence>
<organism evidence="2 3">
    <name type="scientific">Haematococcus lacustris</name>
    <name type="common">Green alga</name>
    <name type="synonym">Haematococcus pluvialis</name>
    <dbReference type="NCBI Taxonomy" id="44745"/>
    <lineage>
        <taxon>Eukaryota</taxon>
        <taxon>Viridiplantae</taxon>
        <taxon>Chlorophyta</taxon>
        <taxon>core chlorophytes</taxon>
        <taxon>Chlorophyceae</taxon>
        <taxon>CS clade</taxon>
        <taxon>Chlamydomonadales</taxon>
        <taxon>Haematococcaceae</taxon>
        <taxon>Haematococcus</taxon>
    </lineage>
</organism>
<name>A0A699ZZ26_HAELA</name>
<dbReference type="Proteomes" id="UP000485058">
    <property type="component" value="Unassembled WGS sequence"/>
</dbReference>
<reference evidence="2 3" key="1">
    <citation type="submission" date="2020-02" db="EMBL/GenBank/DDBJ databases">
        <title>Draft genome sequence of Haematococcus lacustris strain NIES-144.</title>
        <authorList>
            <person name="Morimoto D."/>
            <person name="Nakagawa S."/>
            <person name="Yoshida T."/>
            <person name="Sawayama S."/>
        </authorList>
    </citation>
    <scope>NUCLEOTIDE SEQUENCE [LARGE SCALE GENOMIC DNA]</scope>
    <source>
        <strain evidence="2 3">NIES-144</strain>
    </source>
</reference>
<protein>
    <submittedName>
        <fullName evidence="2">Uncharacterized protein</fullName>
    </submittedName>
</protein>
<keyword evidence="3" id="KW-1185">Reference proteome</keyword>
<proteinExistence type="predicted"/>
<gene>
    <name evidence="2" type="ORF">HaLaN_24707</name>
</gene>
<dbReference type="AlphaFoldDB" id="A0A699ZZ26"/>